<dbReference type="AlphaFoldDB" id="A0A975J347"/>
<accession>A0A975J347</accession>
<dbReference type="EMBL" id="CP073100">
    <property type="protein sequence ID" value="QUE53102.1"/>
    <property type="molecule type" value="Genomic_DNA"/>
</dbReference>
<protein>
    <submittedName>
        <fullName evidence="2">Uncharacterized protein</fullName>
    </submittedName>
</protein>
<dbReference type="KEGG" id="lamb:KBB96_09440"/>
<name>A0A975J347_9BACT</name>
<evidence type="ECO:0000313" key="3">
    <source>
        <dbReference type="Proteomes" id="UP000676169"/>
    </source>
</evidence>
<sequence length="119" mass="12625">MKLLPVLILAGVLATAGLAWHFLRPAPAPDQDGKVDSASGIKLPARQETLEKIRAAAVKARLETLREARDMPGPAGSDLASLCLDASMAGIPGGEIEAARDKGWEEGDKLWAQEKKAKE</sequence>
<feature type="region of interest" description="Disordered" evidence="1">
    <location>
        <begin position="99"/>
        <end position="119"/>
    </location>
</feature>
<organism evidence="2 3">
    <name type="scientific">Luteolibacter ambystomatis</name>
    <dbReference type="NCBI Taxonomy" id="2824561"/>
    <lineage>
        <taxon>Bacteria</taxon>
        <taxon>Pseudomonadati</taxon>
        <taxon>Verrucomicrobiota</taxon>
        <taxon>Verrucomicrobiia</taxon>
        <taxon>Verrucomicrobiales</taxon>
        <taxon>Verrucomicrobiaceae</taxon>
        <taxon>Luteolibacter</taxon>
    </lineage>
</organism>
<evidence type="ECO:0000313" key="2">
    <source>
        <dbReference type="EMBL" id="QUE53102.1"/>
    </source>
</evidence>
<reference evidence="2" key="1">
    <citation type="submission" date="2021-04" db="EMBL/GenBank/DDBJ databases">
        <title>Luteolibacter sp. 32A isolated from the skin of an Anderson's salamander (Ambystoma andersonii).</title>
        <authorList>
            <person name="Spergser J."/>
            <person name="Busse H.-J."/>
        </authorList>
    </citation>
    <scope>NUCLEOTIDE SEQUENCE</scope>
    <source>
        <strain evidence="2">32A</strain>
    </source>
</reference>
<evidence type="ECO:0000256" key="1">
    <source>
        <dbReference type="SAM" id="MobiDB-lite"/>
    </source>
</evidence>
<dbReference type="RefSeq" id="WP_211634446.1">
    <property type="nucleotide sequence ID" value="NZ_CP073100.1"/>
</dbReference>
<keyword evidence="3" id="KW-1185">Reference proteome</keyword>
<dbReference type="Proteomes" id="UP000676169">
    <property type="component" value="Chromosome"/>
</dbReference>
<proteinExistence type="predicted"/>
<gene>
    <name evidence="2" type="ORF">KBB96_09440</name>
</gene>